<dbReference type="InterPro" id="IPR006665">
    <property type="entry name" value="OmpA-like"/>
</dbReference>
<evidence type="ECO:0000256" key="5">
    <source>
        <dbReference type="SAM" id="MobiDB-lite"/>
    </source>
</evidence>
<feature type="compositionally biased region" description="Basic and acidic residues" evidence="5">
    <location>
        <begin position="626"/>
        <end position="640"/>
    </location>
</feature>
<name>A0A2D0N4N0_FLAN2</name>
<dbReference type="PANTHER" id="PTHR30329">
    <property type="entry name" value="STATOR ELEMENT OF FLAGELLAR MOTOR COMPLEX"/>
    <property type="match status" value="1"/>
</dbReference>
<dbReference type="PROSITE" id="PS51123">
    <property type="entry name" value="OMPA_2"/>
    <property type="match status" value="1"/>
</dbReference>
<dbReference type="EMBL" id="PDUD01000034">
    <property type="protein sequence ID" value="PHN03109.1"/>
    <property type="molecule type" value="Genomic_DNA"/>
</dbReference>
<keyword evidence="7" id="KW-0969">Cilium</keyword>
<accession>A0A2D0N4N0</accession>
<dbReference type="PANTHER" id="PTHR30329:SF21">
    <property type="entry name" value="LIPOPROTEIN YIAD-RELATED"/>
    <property type="match status" value="1"/>
</dbReference>
<dbReference type="InterPro" id="IPR011659">
    <property type="entry name" value="WD40"/>
</dbReference>
<dbReference type="RefSeq" id="WP_099153549.1">
    <property type="nucleotide sequence ID" value="NZ_PDUD01000034.1"/>
</dbReference>
<dbReference type="Pfam" id="PF00691">
    <property type="entry name" value="OmpA"/>
    <property type="match status" value="1"/>
</dbReference>
<dbReference type="CDD" id="cd07185">
    <property type="entry name" value="OmpA_C-like"/>
    <property type="match status" value="1"/>
</dbReference>
<dbReference type="SUPFAM" id="SSF103088">
    <property type="entry name" value="OmpA-like"/>
    <property type="match status" value="1"/>
</dbReference>
<dbReference type="PROSITE" id="PS01068">
    <property type="entry name" value="OMPA_1"/>
    <property type="match status" value="1"/>
</dbReference>
<dbReference type="Gene3D" id="1.25.40.10">
    <property type="entry name" value="Tetratricopeptide repeat domain"/>
    <property type="match status" value="1"/>
</dbReference>
<dbReference type="CDD" id="cd15482">
    <property type="entry name" value="Sialidase_non-viral"/>
    <property type="match status" value="1"/>
</dbReference>
<evidence type="ECO:0000256" key="2">
    <source>
        <dbReference type="ARBA" id="ARBA00023136"/>
    </source>
</evidence>
<keyword evidence="7" id="KW-0966">Cell projection</keyword>
<comment type="caution">
    <text evidence="7">The sequence shown here is derived from an EMBL/GenBank/DDBJ whole genome shotgun (WGS) entry which is preliminary data.</text>
</comment>
<gene>
    <name evidence="7" type="ORF">CRP01_28945</name>
</gene>
<evidence type="ECO:0000256" key="1">
    <source>
        <dbReference type="ARBA" id="ARBA00004442"/>
    </source>
</evidence>
<dbReference type="InterPro" id="IPR036737">
    <property type="entry name" value="OmpA-like_sf"/>
</dbReference>
<evidence type="ECO:0000313" key="8">
    <source>
        <dbReference type="Proteomes" id="UP000223913"/>
    </source>
</evidence>
<dbReference type="Pfam" id="PF07676">
    <property type="entry name" value="PD40"/>
    <property type="match status" value="4"/>
</dbReference>
<comment type="subcellular location">
    <subcellularLocation>
        <location evidence="1">Cell outer membrane</location>
    </subcellularLocation>
</comment>
<dbReference type="AlphaFoldDB" id="A0A2D0N4N0"/>
<feature type="region of interest" description="Disordered" evidence="5">
    <location>
        <begin position="616"/>
        <end position="640"/>
    </location>
</feature>
<dbReference type="PRINTS" id="PR01023">
    <property type="entry name" value="NAFLGMOTY"/>
</dbReference>
<keyword evidence="3" id="KW-0998">Cell outer membrane</keyword>
<evidence type="ECO:0000256" key="4">
    <source>
        <dbReference type="PROSITE-ProRule" id="PRU00473"/>
    </source>
</evidence>
<evidence type="ECO:0000256" key="3">
    <source>
        <dbReference type="ARBA" id="ARBA00023237"/>
    </source>
</evidence>
<dbReference type="SUPFAM" id="SSF82171">
    <property type="entry name" value="DPP6 N-terminal domain-like"/>
    <property type="match status" value="1"/>
</dbReference>
<feature type="domain" description="OmpA-like" evidence="6">
    <location>
        <begin position="526"/>
        <end position="640"/>
    </location>
</feature>
<keyword evidence="8" id="KW-1185">Reference proteome</keyword>
<dbReference type="InterPro" id="IPR006690">
    <property type="entry name" value="OMPA-like_CS"/>
</dbReference>
<reference evidence="7 8" key="1">
    <citation type="submission" date="2017-10" db="EMBL/GenBank/DDBJ databases">
        <title>The draft genome sequence of Lewinella nigricans NBRC 102662.</title>
        <authorList>
            <person name="Wang K."/>
        </authorList>
    </citation>
    <scope>NUCLEOTIDE SEQUENCE [LARGE SCALE GENOMIC DNA]</scope>
    <source>
        <strain evidence="7 8">NBRC 102662</strain>
    </source>
</reference>
<dbReference type="InterPro" id="IPR011042">
    <property type="entry name" value="6-blade_b-propeller_TolB-like"/>
</dbReference>
<dbReference type="InterPro" id="IPR050330">
    <property type="entry name" value="Bact_OuterMem_StrucFunc"/>
</dbReference>
<dbReference type="OrthoDB" id="1110381at2"/>
<dbReference type="Gene3D" id="2.120.10.30">
    <property type="entry name" value="TolB, C-terminal domain"/>
    <property type="match status" value="1"/>
</dbReference>
<dbReference type="PRINTS" id="PR01021">
    <property type="entry name" value="OMPADOMAIN"/>
</dbReference>
<proteinExistence type="predicted"/>
<sequence length="640" mass="70763">MKTTIYILTLISAFAFTQSLFGQEGQSAKDLSRRQQKLYEQIRISNSQGRLDAAIRDLNELLEDAPNFTEGYHMRGTIHYDTRSYAAAESDLEKVLALEQQYDVLVLYQLALAKKGLEKFPAAADLLERFIGSGYKRESLVERAKKHLEDARFAAEAIRKPIPFAPENIGAPISSPDLEYLPLLSADGNTLVFTRRIGDQEDFYVAEKKDGAWANVQPLAALNTPYNEGAQSISADGRLMVFTFCQSGPDQGGCNLFYSEKCDGNWTRPAKIEGSLNTGAWEAQPTLSADGSLLIFVSNREGGYGGNDIWACRRSLSGKWGKPVNMGEAINTPGNDQSPFLHADGRTLYFSSDGRPGMGGIDLYRVQLQEDGQWGPVTNLGYPINTPDDEGAISISLDGKAGFFAKSPKGVQDLDIFTFPVYPEIAPLPVTYVQGHIYDRKTEAMISARAELIDLATGRPVAIVANCDDGSYLVCLTAGRDYALNVNKEGYLFFSENFALQEADLSDPFELDVPLQPIEPAAEMTEEDRQPIVLKNVFFATASAELLPSSTNELDRLFGLLEDNPDMRIQINGHTDDVGSDEDNQQLSEARARAVYSYLIEKGVDGERLKYKGFGETRPIAGNDSDEGRQKNRRTEFEVW</sequence>
<keyword evidence="2 4" id="KW-0472">Membrane</keyword>
<dbReference type="GO" id="GO:0009279">
    <property type="term" value="C:cell outer membrane"/>
    <property type="evidence" value="ECO:0007669"/>
    <property type="project" value="UniProtKB-SubCell"/>
</dbReference>
<keyword evidence="7" id="KW-0282">Flagellum</keyword>
<evidence type="ECO:0000313" key="7">
    <source>
        <dbReference type="EMBL" id="PHN03109.1"/>
    </source>
</evidence>
<dbReference type="Gene3D" id="3.30.1330.60">
    <property type="entry name" value="OmpA-like domain"/>
    <property type="match status" value="1"/>
</dbReference>
<evidence type="ECO:0000259" key="6">
    <source>
        <dbReference type="PROSITE" id="PS51123"/>
    </source>
</evidence>
<dbReference type="SUPFAM" id="SSF48452">
    <property type="entry name" value="TPR-like"/>
    <property type="match status" value="1"/>
</dbReference>
<protein>
    <submittedName>
        <fullName evidence="7">Flagellar motor protein MotB</fullName>
    </submittedName>
</protein>
<organism evidence="7 8">
    <name type="scientific">Flavilitoribacter nigricans (strain ATCC 23147 / DSM 23189 / NBRC 102662 / NCIMB 1420 / SS-2)</name>
    <name type="common">Lewinella nigricans</name>
    <dbReference type="NCBI Taxonomy" id="1122177"/>
    <lineage>
        <taxon>Bacteria</taxon>
        <taxon>Pseudomonadati</taxon>
        <taxon>Bacteroidota</taxon>
        <taxon>Saprospiria</taxon>
        <taxon>Saprospirales</taxon>
        <taxon>Lewinellaceae</taxon>
        <taxon>Flavilitoribacter</taxon>
    </lineage>
</organism>
<dbReference type="InterPro" id="IPR011990">
    <property type="entry name" value="TPR-like_helical_dom_sf"/>
</dbReference>
<dbReference type="Proteomes" id="UP000223913">
    <property type="component" value="Unassembled WGS sequence"/>
</dbReference>
<dbReference type="InterPro" id="IPR006664">
    <property type="entry name" value="OMP_bac"/>
</dbReference>